<name>A0ABR4MZ16_9FUNG</name>
<feature type="transmembrane region" description="Helical" evidence="8">
    <location>
        <begin position="664"/>
        <end position="686"/>
    </location>
</feature>
<keyword evidence="5" id="KW-0675">Receptor</keyword>
<dbReference type="PANTHER" id="PTHR24060">
    <property type="entry name" value="METABOTROPIC GLUTAMATE RECEPTOR"/>
    <property type="match status" value="1"/>
</dbReference>
<evidence type="ECO:0000256" key="1">
    <source>
        <dbReference type="ARBA" id="ARBA00004141"/>
    </source>
</evidence>
<keyword evidence="3 8" id="KW-1133">Transmembrane helix</keyword>
<dbReference type="Pfam" id="PF01094">
    <property type="entry name" value="ANF_receptor"/>
    <property type="match status" value="1"/>
</dbReference>
<feature type="transmembrane region" description="Helical" evidence="8">
    <location>
        <begin position="613"/>
        <end position="633"/>
    </location>
</feature>
<dbReference type="PRINTS" id="PR01176">
    <property type="entry name" value="GABABRECEPTR"/>
</dbReference>
<dbReference type="PRINTS" id="PR00248">
    <property type="entry name" value="GPCRMGR"/>
</dbReference>
<feature type="transmembrane region" description="Helical" evidence="8">
    <location>
        <begin position="726"/>
        <end position="754"/>
    </location>
</feature>
<gene>
    <name evidence="10" type="ORF">HK105_208001</name>
</gene>
<dbReference type="InterPro" id="IPR017978">
    <property type="entry name" value="GPCR_3_C"/>
</dbReference>
<feature type="transmembrane region" description="Helical" evidence="8">
    <location>
        <begin position="540"/>
        <end position="561"/>
    </location>
</feature>
<feature type="transmembrane region" description="Helical" evidence="8">
    <location>
        <begin position="698"/>
        <end position="720"/>
    </location>
</feature>
<evidence type="ECO:0000256" key="7">
    <source>
        <dbReference type="SAM" id="MobiDB-lite"/>
    </source>
</evidence>
<feature type="compositionally biased region" description="Basic and acidic residues" evidence="7">
    <location>
        <begin position="958"/>
        <end position="972"/>
    </location>
</feature>
<evidence type="ECO:0000256" key="6">
    <source>
        <dbReference type="ARBA" id="ARBA00023180"/>
    </source>
</evidence>
<dbReference type="InterPro" id="IPR001828">
    <property type="entry name" value="ANF_lig-bd_rcpt"/>
</dbReference>
<dbReference type="InterPro" id="IPR050726">
    <property type="entry name" value="mGluR"/>
</dbReference>
<dbReference type="SUPFAM" id="SSF53822">
    <property type="entry name" value="Periplasmic binding protein-like I"/>
    <property type="match status" value="1"/>
</dbReference>
<dbReference type="Gene3D" id="3.40.50.2300">
    <property type="match status" value="2"/>
</dbReference>
<feature type="transmembrane region" description="Helical" evidence="8">
    <location>
        <begin position="504"/>
        <end position="528"/>
    </location>
</feature>
<dbReference type="PROSITE" id="PS50259">
    <property type="entry name" value="G_PROTEIN_RECEP_F3_4"/>
    <property type="match status" value="1"/>
</dbReference>
<keyword evidence="2 8" id="KW-0812">Transmembrane</keyword>
<evidence type="ECO:0000256" key="8">
    <source>
        <dbReference type="SAM" id="Phobius"/>
    </source>
</evidence>
<comment type="subcellular location">
    <subcellularLocation>
        <location evidence="1">Membrane</location>
        <topology evidence="1">Multi-pass membrane protein</topology>
    </subcellularLocation>
</comment>
<reference evidence="10 11" key="1">
    <citation type="submission" date="2023-09" db="EMBL/GenBank/DDBJ databases">
        <title>Pangenome analysis of Batrachochytrium dendrobatidis and related Chytrids.</title>
        <authorList>
            <person name="Yacoub M.N."/>
            <person name="Stajich J.E."/>
            <person name="James T.Y."/>
        </authorList>
    </citation>
    <scope>NUCLEOTIDE SEQUENCE [LARGE SCALE GENOMIC DNA]</scope>
    <source>
        <strain evidence="10 11">JEL0888</strain>
    </source>
</reference>
<dbReference type="EMBL" id="JADGIZ020000063">
    <property type="protein sequence ID" value="KAL2912512.1"/>
    <property type="molecule type" value="Genomic_DNA"/>
</dbReference>
<feature type="compositionally biased region" description="Low complexity" evidence="7">
    <location>
        <begin position="980"/>
        <end position="996"/>
    </location>
</feature>
<evidence type="ECO:0000256" key="2">
    <source>
        <dbReference type="ARBA" id="ARBA00022692"/>
    </source>
</evidence>
<evidence type="ECO:0000313" key="11">
    <source>
        <dbReference type="Proteomes" id="UP001527925"/>
    </source>
</evidence>
<dbReference type="InterPro" id="IPR028082">
    <property type="entry name" value="Peripla_BP_I"/>
</dbReference>
<keyword evidence="4 8" id="KW-0472">Membrane</keyword>
<proteinExistence type="predicted"/>
<feature type="domain" description="G-protein coupled receptors family 3 profile" evidence="9">
    <location>
        <begin position="504"/>
        <end position="757"/>
    </location>
</feature>
<feature type="region of interest" description="Disordered" evidence="7">
    <location>
        <begin position="951"/>
        <end position="1015"/>
    </location>
</feature>
<feature type="transmembrane region" description="Helical" evidence="8">
    <location>
        <begin position="573"/>
        <end position="592"/>
    </location>
</feature>
<dbReference type="Proteomes" id="UP001527925">
    <property type="component" value="Unassembled WGS sequence"/>
</dbReference>
<evidence type="ECO:0000259" key="9">
    <source>
        <dbReference type="PROSITE" id="PS50259"/>
    </source>
</evidence>
<accession>A0ABR4MZ16</accession>
<evidence type="ECO:0000256" key="4">
    <source>
        <dbReference type="ARBA" id="ARBA00023136"/>
    </source>
</evidence>
<feature type="region of interest" description="Disordered" evidence="7">
    <location>
        <begin position="788"/>
        <end position="811"/>
    </location>
</feature>
<sequence length="1015" mass="109323">MALGFSAARRSSRSSDRLRRNSHPKNLSDTPRTRRPSHKTPKPSFHVSAFSVWNSSVSPSAPNVIKIGINIPSLAGSPYYSEVIFGFQLWASYLANTTNLLPGAILKLIELPTDMVPATSVSLVYNAIRNLGAVAIIGTQASSFTKSTSIISATSNIPQCDGAATSPDLSDKTVYSTFFRTIPSDRLQGRAIFNLVQSRGWRRVAVLYESLAYGTGLMQVFTDLVATSNIRIASQQVFPYGGYTNVSDWDPYLLDIQKKRLFIIVLLGSRNQALVERIGQLGMNTSDYVWITSESFYRSSPIGYHAGIITVFPTEGYGPQNEAFYQIWRSNIALNPVAQANNPLYPTKASFLRFITLRARSQSGSSDTTLQYVTSQISCLDVLLRGFDRYLTQSGGTRTVAQLAAGTLTSGFPSVVSMFGGFGDIFTPVGKIALNSNGDPVLAYDIYNVQNYGGLYKKVGVWDAVSGNFSFSSDIIYASGTGETPLDDISPLTHLKIVAASSPAGIAAIVVNMVLVALLVGLLVYFGLRRDDRRLKATSVESHMFVIAGLTLACFDVFTMVGTPTRSSCIADIWILGLAFPLVLGAVAIKLARIWVIINGLSALRMLLQRGGLLIATAALVAIEAAILLAWTLRDAPQPAIIGVSFDSFQHICTSANDSVQRGFTVALIVWNGVLLLACAVLAAATRNVQSEFNEAKYIGAAVYNQIIILAVAVAILFGFSRSIGITILFFVKQGVIVFTVAATAASLFGHTVIPKLGNQSRRSTNDGKMSDILESALANGHVISVNPNQHSTGPQSHDMGSHVSSFMAPSPVSPTPLIPQGSQVQATAVGALPAGERFVRFSGKYKESGGVVNMWTACEFTYYVAEHMLVFRLEQLSWNGKETKVVRDQGLSKPTVLFVKEVKGLQVGQDMKEPMLMLRTKEDDIATIKLADHDKVTKLVDMIRQGIAEGAAPAKTAKPEAKKKGKRETWQQRRMSHQAGAAGAGAAPAGIAAGPSQNIAAVQEETEPPQSTGR</sequence>
<dbReference type="Pfam" id="PF00003">
    <property type="entry name" value="7tm_3"/>
    <property type="match status" value="1"/>
</dbReference>
<protein>
    <recommendedName>
        <fullName evidence="9">G-protein coupled receptors family 3 profile domain-containing protein</fullName>
    </recommendedName>
</protein>
<keyword evidence="11" id="KW-1185">Reference proteome</keyword>
<keyword evidence="6" id="KW-0325">Glycoprotein</keyword>
<dbReference type="InterPro" id="IPR000337">
    <property type="entry name" value="GPCR_3"/>
</dbReference>
<evidence type="ECO:0000256" key="5">
    <source>
        <dbReference type="ARBA" id="ARBA00023170"/>
    </source>
</evidence>
<feature type="region of interest" description="Disordered" evidence="7">
    <location>
        <begin position="1"/>
        <end position="43"/>
    </location>
</feature>
<organism evidence="10 11">
    <name type="scientific">Polyrhizophydium stewartii</name>
    <dbReference type="NCBI Taxonomy" id="2732419"/>
    <lineage>
        <taxon>Eukaryota</taxon>
        <taxon>Fungi</taxon>
        <taxon>Fungi incertae sedis</taxon>
        <taxon>Chytridiomycota</taxon>
        <taxon>Chytridiomycota incertae sedis</taxon>
        <taxon>Chytridiomycetes</taxon>
        <taxon>Rhizophydiales</taxon>
        <taxon>Rhizophydiales incertae sedis</taxon>
        <taxon>Polyrhizophydium</taxon>
    </lineage>
</organism>
<evidence type="ECO:0000256" key="3">
    <source>
        <dbReference type="ARBA" id="ARBA00022989"/>
    </source>
</evidence>
<comment type="caution">
    <text evidence="10">The sequence shown here is derived from an EMBL/GenBank/DDBJ whole genome shotgun (WGS) entry which is preliminary data.</text>
</comment>
<evidence type="ECO:0000313" key="10">
    <source>
        <dbReference type="EMBL" id="KAL2912512.1"/>
    </source>
</evidence>